<keyword evidence="4" id="KW-1185">Reference proteome</keyword>
<dbReference type="InterPro" id="IPR023393">
    <property type="entry name" value="START-like_dom_sf"/>
</dbReference>
<dbReference type="SUPFAM" id="SSF55961">
    <property type="entry name" value="Bet v1-like"/>
    <property type="match status" value="1"/>
</dbReference>
<dbReference type="AlphaFoldDB" id="A0A1H4KTY8"/>
<evidence type="ECO:0000259" key="2">
    <source>
        <dbReference type="Pfam" id="PF08327"/>
    </source>
</evidence>
<dbReference type="Gene3D" id="3.30.530.20">
    <property type="match status" value="1"/>
</dbReference>
<sequence>MTVISSEKDAEALTLTFVVELKASVERAWQLWADPRQLERWWGPPTWPATFDVFEFEPGGKADYYMTGPEGDRAYGWWEFTTIEEPTRVELDEGFADADRNRVEDVGSAHMVATLEDADGVTRMTIVTHFASTAQLEQMIEMGMQEGMGEALGQIDAILAER</sequence>
<feature type="domain" description="Activator of Hsp90 ATPase homologue 1/2-like C-terminal" evidence="2">
    <location>
        <begin position="22"/>
        <end position="159"/>
    </location>
</feature>
<organism evidence="3 4">
    <name type="scientific">Paramicrobacterium humi</name>
    <dbReference type="NCBI Taxonomy" id="640635"/>
    <lineage>
        <taxon>Bacteria</taxon>
        <taxon>Bacillati</taxon>
        <taxon>Actinomycetota</taxon>
        <taxon>Actinomycetes</taxon>
        <taxon>Micrococcales</taxon>
        <taxon>Microbacteriaceae</taxon>
        <taxon>Paramicrobacterium</taxon>
    </lineage>
</organism>
<accession>A0A1H4KTY8</accession>
<protein>
    <submittedName>
        <fullName evidence="3">Uncharacterized conserved protein YndB, AHSA1/START domain</fullName>
    </submittedName>
</protein>
<dbReference type="STRING" id="640635.SAMN04489806_1304"/>
<dbReference type="OrthoDB" id="3365660at2"/>
<evidence type="ECO:0000313" key="3">
    <source>
        <dbReference type="EMBL" id="SEB61863.1"/>
    </source>
</evidence>
<dbReference type="Proteomes" id="UP000199183">
    <property type="component" value="Unassembled WGS sequence"/>
</dbReference>
<evidence type="ECO:0000313" key="4">
    <source>
        <dbReference type="Proteomes" id="UP000199183"/>
    </source>
</evidence>
<dbReference type="Pfam" id="PF08327">
    <property type="entry name" value="AHSA1"/>
    <property type="match status" value="1"/>
</dbReference>
<comment type="similarity">
    <text evidence="1">Belongs to the AHA1 family.</text>
</comment>
<reference evidence="3 4" key="1">
    <citation type="submission" date="2016-10" db="EMBL/GenBank/DDBJ databases">
        <authorList>
            <person name="de Groot N.N."/>
        </authorList>
    </citation>
    <scope>NUCLEOTIDE SEQUENCE [LARGE SCALE GENOMIC DNA]</scope>
    <source>
        <strain evidence="3 4">DSM 21799</strain>
    </source>
</reference>
<dbReference type="CDD" id="cd07814">
    <property type="entry name" value="SRPBCC_CalC_Aha1-like"/>
    <property type="match status" value="1"/>
</dbReference>
<evidence type="ECO:0000256" key="1">
    <source>
        <dbReference type="ARBA" id="ARBA00006817"/>
    </source>
</evidence>
<dbReference type="RefSeq" id="WP_091181594.1">
    <property type="nucleotide sequence ID" value="NZ_FNRY01000001.1"/>
</dbReference>
<dbReference type="InterPro" id="IPR013538">
    <property type="entry name" value="ASHA1/2-like_C"/>
</dbReference>
<proteinExistence type="inferred from homology"/>
<gene>
    <name evidence="3" type="ORF">SAMN04489806_1304</name>
</gene>
<dbReference type="EMBL" id="FNRY01000001">
    <property type="protein sequence ID" value="SEB61863.1"/>
    <property type="molecule type" value="Genomic_DNA"/>
</dbReference>
<name>A0A1H4KTY8_9MICO</name>